<proteinExistence type="predicted"/>
<protein>
    <submittedName>
        <fullName evidence="1">Uncharacterized protein</fullName>
    </submittedName>
</protein>
<dbReference type="Proteomes" id="UP001239111">
    <property type="component" value="Chromosome 3"/>
</dbReference>
<keyword evidence="2" id="KW-1185">Reference proteome</keyword>
<accession>A0ACC2NFV0</accession>
<dbReference type="EMBL" id="CM056743">
    <property type="protein sequence ID" value="KAJ8670075.1"/>
    <property type="molecule type" value="Genomic_DNA"/>
</dbReference>
<evidence type="ECO:0000313" key="1">
    <source>
        <dbReference type="EMBL" id="KAJ8670075.1"/>
    </source>
</evidence>
<evidence type="ECO:0000313" key="2">
    <source>
        <dbReference type="Proteomes" id="UP001239111"/>
    </source>
</evidence>
<sequence length="120" mass="13436">MTSPAVVRLDGHTCATAMQYLAEKYHVWTKQPITIFSDVCLPGVTVPQTIEPLSFIEDNTDIRIETRETEFDGIQQSFSHKLTGVEARKYIQKKMQKGTAKEGDFLKPATGKLHSLALVL</sequence>
<name>A0ACC2NFV0_9HYME</name>
<reference evidence="1" key="1">
    <citation type="submission" date="2023-04" db="EMBL/GenBank/DDBJ databases">
        <title>A chromosome-level genome assembly of the parasitoid wasp Eretmocerus hayati.</title>
        <authorList>
            <person name="Zhong Y."/>
            <person name="Liu S."/>
            <person name="Liu Y."/>
        </authorList>
    </citation>
    <scope>NUCLEOTIDE SEQUENCE</scope>
    <source>
        <strain evidence="1">ZJU_SS_LIU_2023</strain>
    </source>
</reference>
<organism evidence="1 2">
    <name type="scientific">Eretmocerus hayati</name>
    <dbReference type="NCBI Taxonomy" id="131215"/>
    <lineage>
        <taxon>Eukaryota</taxon>
        <taxon>Metazoa</taxon>
        <taxon>Ecdysozoa</taxon>
        <taxon>Arthropoda</taxon>
        <taxon>Hexapoda</taxon>
        <taxon>Insecta</taxon>
        <taxon>Pterygota</taxon>
        <taxon>Neoptera</taxon>
        <taxon>Endopterygota</taxon>
        <taxon>Hymenoptera</taxon>
        <taxon>Apocrita</taxon>
        <taxon>Proctotrupomorpha</taxon>
        <taxon>Chalcidoidea</taxon>
        <taxon>Aphelinidae</taxon>
        <taxon>Aphelininae</taxon>
        <taxon>Eretmocerus</taxon>
    </lineage>
</organism>
<gene>
    <name evidence="1" type="ORF">QAD02_001334</name>
</gene>
<comment type="caution">
    <text evidence="1">The sequence shown here is derived from an EMBL/GenBank/DDBJ whole genome shotgun (WGS) entry which is preliminary data.</text>
</comment>